<dbReference type="EMBL" id="JASNJE010000032">
    <property type="protein sequence ID" value="MDK3075217.1"/>
    <property type="molecule type" value="Genomic_DNA"/>
</dbReference>
<dbReference type="Proteomes" id="UP001227126">
    <property type="component" value="Unassembled WGS sequence"/>
</dbReference>
<gene>
    <name evidence="3" type="ORF">QO034_19190</name>
</gene>
<organism evidence="3 4">
    <name type="scientific">Sedimentitalea xiamensis</name>
    <dbReference type="NCBI Taxonomy" id="3050037"/>
    <lineage>
        <taxon>Bacteria</taxon>
        <taxon>Pseudomonadati</taxon>
        <taxon>Pseudomonadota</taxon>
        <taxon>Alphaproteobacteria</taxon>
        <taxon>Rhodobacterales</taxon>
        <taxon>Paracoccaceae</taxon>
        <taxon>Sedimentitalea</taxon>
    </lineage>
</organism>
<evidence type="ECO:0000313" key="3">
    <source>
        <dbReference type="EMBL" id="MDK3075217.1"/>
    </source>
</evidence>
<accession>A0ABT7FJ97</accession>
<proteinExistence type="predicted"/>
<keyword evidence="4" id="KW-1185">Reference proteome</keyword>
<evidence type="ECO:0000256" key="1">
    <source>
        <dbReference type="SAM" id="MobiDB-lite"/>
    </source>
</evidence>
<name>A0ABT7FJ97_9RHOB</name>
<protein>
    <submittedName>
        <fullName evidence="3">Uncharacterized protein</fullName>
    </submittedName>
</protein>
<feature type="compositionally biased region" description="Pro residues" evidence="1">
    <location>
        <begin position="277"/>
        <end position="286"/>
    </location>
</feature>
<keyword evidence="2" id="KW-0812">Transmembrane</keyword>
<evidence type="ECO:0000313" key="4">
    <source>
        <dbReference type="Proteomes" id="UP001227126"/>
    </source>
</evidence>
<feature type="region of interest" description="Disordered" evidence="1">
    <location>
        <begin position="261"/>
        <end position="305"/>
    </location>
</feature>
<reference evidence="3 4" key="1">
    <citation type="submission" date="2023-05" db="EMBL/GenBank/DDBJ databases">
        <title>Sedimentitalea sp. nov. JM2-8.</title>
        <authorList>
            <person name="Huang J."/>
        </authorList>
    </citation>
    <scope>NUCLEOTIDE SEQUENCE [LARGE SCALE GENOMIC DNA]</scope>
    <source>
        <strain evidence="3 4">JM2-8</strain>
    </source>
</reference>
<dbReference type="RefSeq" id="WP_284487147.1">
    <property type="nucleotide sequence ID" value="NZ_JASNJE010000032.1"/>
</dbReference>
<feature type="compositionally biased region" description="Basic and acidic residues" evidence="1">
    <location>
        <begin position="288"/>
        <end position="305"/>
    </location>
</feature>
<dbReference type="Gene3D" id="2.60.120.380">
    <property type="match status" value="1"/>
</dbReference>
<feature type="transmembrane region" description="Helical" evidence="2">
    <location>
        <begin position="184"/>
        <end position="207"/>
    </location>
</feature>
<keyword evidence="2" id="KW-0472">Membrane</keyword>
<evidence type="ECO:0000256" key="2">
    <source>
        <dbReference type="SAM" id="Phobius"/>
    </source>
</evidence>
<sequence>MFEAFLVATSTEGLQPLGTAAQRSFELITGTLRSRLGEDHARLFAEPVATEHGDKIDWYAPFAGQAIRFPDVAPEQQSVLRDRIGAMVAAIRMESDRLADSADPQDQRLSEALSNAVEIPDETMIFAIPDDGGVLRPVLVHWAWLRDRRDSVRGVLTAMVPRPESRVSPDVAAGPAAERTAVNWTWLLLPGWLLLAALLAAILYLLIAPCDVNPGRFGTCPGPDPQISAVPGEIKVIEDEIAALKREIALLDRNCQPVIPISPAAETPQQGGGLPILPEPPPTPEPAPDDKTERSPEDVSRQIVERGSRRGALNFALSWGTTDDIDLSVTCPTGQVISYLNRSDCGGGFDLDANVVRARAISDPVENIVFDDPVPGVYTVRVNLKSNRTTGEKPVTLHVLRQDGRDLTYSGKVDDKSPEWTLNISISR</sequence>
<comment type="caution">
    <text evidence="3">The sequence shown here is derived from an EMBL/GenBank/DDBJ whole genome shotgun (WGS) entry which is preliminary data.</text>
</comment>
<keyword evidence="2" id="KW-1133">Transmembrane helix</keyword>